<dbReference type="RefSeq" id="WP_189416195.1">
    <property type="nucleotide sequence ID" value="NZ_BMYZ01000001.1"/>
</dbReference>
<reference evidence="3" key="1">
    <citation type="journal article" date="2019" name="Int. J. Syst. Evol. Microbiol.">
        <title>The Global Catalogue of Microorganisms (GCM) 10K type strain sequencing project: providing services to taxonomists for standard genome sequencing and annotation.</title>
        <authorList>
            <consortium name="The Broad Institute Genomics Platform"/>
            <consortium name="The Broad Institute Genome Sequencing Center for Infectious Disease"/>
            <person name="Wu L."/>
            <person name="Ma J."/>
        </authorList>
    </citation>
    <scope>NUCLEOTIDE SEQUENCE [LARGE SCALE GENOMIC DNA]</scope>
    <source>
        <strain evidence="3">KCTC 32239</strain>
    </source>
</reference>
<accession>A0ABQ3AU09</accession>
<dbReference type="Proteomes" id="UP000619761">
    <property type="component" value="Unassembled WGS sequence"/>
</dbReference>
<sequence length="221" mass="24913">MKSPILLAILVVSLSACGYLKSHEKATQSEALQAGLVAVPKPHFDASYAAPNTSFGKYKKIILSDLDLSKTKIFKPSSTRSFDEPWELNDEDKKYYQKKYESSAQRYLFDDGAYSVATQPAADTLLLKAKIVDISPLASKDDSKGRPNLMDVYSEGFGRMTIAFELYDSVSNKLVVTTSDEHDLGTIWEKNNRVQNNFQIKLAFDFWMRSLKEELESLSKK</sequence>
<gene>
    <name evidence="2" type="ORF">GCM10011613_07810</name>
</gene>
<keyword evidence="3" id="KW-1185">Reference proteome</keyword>
<proteinExistence type="predicted"/>
<protein>
    <recommendedName>
        <fullName evidence="4">DUF3313 domain-containing protein</fullName>
    </recommendedName>
</protein>
<dbReference type="InterPro" id="IPR021747">
    <property type="entry name" value="DUF3313"/>
</dbReference>
<dbReference type="EMBL" id="BMYZ01000001">
    <property type="protein sequence ID" value="GGY66322.1"/>
    <property type="molecule type" value="Genomic_DNA"/>
</dbReference>
<keyword evidence="1" id="KW-0732">Signal</keyword>
<evidence type="ECO:0000256" key="1">
    <source>
        <dbReference type="SAM" id="SignalP"/>
    </source>
</evidence>
<evidence type="ECO:0008006" key="4">
    <source>
        <dbReference type="Google" id="ProtNLM"/>
    </source>
</evidence>
<feature type="signal peptide" evidence="1">
    <location>
        <begin position="1"/>
        <end position="18"/>
    </location>
</feature>
<dbReference type="PROSITE" id="PS51257">
    <property type="entry name" value="PROKAR_LIPOPROTEIN"/>
    <property type="match status" value="1"/>
</dbReference>
<evidence type="ECO:0000313" key="2">
    <source>
        <dbReference type="EMBL" id="GGY66322.1"/>
    </source>
</evidence>
<comment type="caution">
    <text evidence="2">The sequence shown here is derived from an EMBL/GenBank/DDBJ whole genome shotgun (WGS) entry which is preliminary data.</text>
</comment>
<organism evidence="2 3">
    <name type="scientific">Cellvibrio zantedeschiae</name>
    <dbReference type="NCBI Taxonomy" id="1237077"/>
    <lineage>
        <taxon>Bacteria</taxon>
        <taxon>Pseudomonadati</taxon>
        <taxon>Pseudomonadota</taxon>
        <taxon>Gammaproteobacteria</taxon>
        <taxon>Cellvibrionales</taxon>
        <taxon>Cellvibrionaceae</taxon>
        <taxon>Cellvibrio</taxon>
    </lineage>
</organism>
<feature type="chain" id="PRO_5045198064" description="DUF3313 domain-containing protein" evidence="1">
    <location>
        <begin position="19"/>
        <end position="221"/>
    </location>
</feature>
<evidence type="ECO:0000313" key="3">
    <source>
        <dbReference type="Proteomes" id="UP000619761"/>
    </source>
</evidence>
<dbReference type="Pfam" id="PF11769">
    <property type="entry name" value="DUF3313"/>
    <property type="match status" value="1"/>
</dbReference>
<name>A0ABQ3AU09_9GAMM</name>